<dbReference type="InterPro" id="IPR011527">
    <property type="entry name" value="ABC1_TM_dom"/>
</dbReference>
<dbReference type="EMBL" id="DVOT01000205">
    <property type="protein sequence ID" value="HIV28536.1"/>
    <property type="molecule type" value="Genomic_DNA"/>
</dbReference>
<accession>A0A9D1P9D5</accession>
<evidence type="ECO:0000256" key="4">
    <source>
        <dbReference type="ARBA" id="ARBA00022840"/>
    </source>
</evidence>
<dbReference type="Gene3D" id="3.40.50.300">
    <property type="entry name" value="P-loop containing nucleotide triphosphate hydrolases"/>
    <property type="match status" value="1"/>
</dbReference>
<dbReference type="InterPro" id="IPR003593">
    <property type="entry name" value="AAA+_ATPase"/>
</dbReference>
<evidence type="ECO:0000256" key="3">
    <source>
        <dbReference type="ARBA" id="ARBA00022741"/>
    </source>
</evidence>
<keyword evidence="2 7" id="KW-0812">Transmembrane</keyword>
<evidence type="ECO:0000256" key="1">
    <source>
        <dbReference type="ARBA" id="ARBA00004651"/>
    </source>
</evidence>
<dbReference type="SMART" id="SM00382">
    <property type="entry name" value="AAA"/>
    <property type="match status" value="1"/>
</dbReference>
<protein>
    <submittedName>
        <fullName evidence="10">ABC transporter ATP-binding protein</fullName>
    </submittedName>
</protein>
<keyword evidence="3" id="KW-0547">Nucleotide-binding</keyword>
<dbReference type="InterPro" id="IPR036640">
    <property type="entry name" value="ABC1_TM_sf"/>
</dbReference>
<dbReference type="Proteomes" id="UP000886884">
    <property type="component" value="Unassembled WGS sequence"/>
</dbReference>
<proteinExistence type="predicted"/>
<comment type="caution">
    <text evidence="10">The sequence shown here is derived from an EMBL/GenBank/DDBJ whole genome shotgun (WGS) entry which is preliminary data.</text>
</comment>
<dbReference type="SUPFAM" id="SSF52540">
    <property type="entry name" value="P-loop containing nucleoside triphosphate hydrolases"/>
    <property type="match status" value="1"/>
</dbReference>
<evidence type="ECO:0000313" key="10">
    <source>
        <dbReference type="EMBL" id="HIV28536.1"/>
    </source>
</evidence>
<keyword evidence="6 7" id="KW-0472">Membrane</keyword>
<dbReference type="InterPro" id="IPR039421">
    <property type="entry name" value="Type_1_exporter"/>
</dbReference>
<dbReference type="AlphaFoldDB" id="A0A9D1P9D5"/>
<dbReference type="GO" id="GO:0005886">
    <property type="term" value="C:plasma membrane"/>
    <property type="evidence" value="ECO:0007669"/>
    <property type="project" value="UniProtKB-SubCell"/>
</dbReference>
<evidence type="ECO:0000256" key="2">
    <source>
        <dbReference type="ARBA" id="ARBA00022692"/>
    </source>
</evidence>
<sequence length="490" mass="53954">MALHVLVHICAENQFASLQLRAGYLLNEHNAGALSRLSVCSGLSQGDILASVNSDSKDFLNAMTSLLRGSLVTLLTTSVVFAILCTICWQLAAVALVVPVGYNLCVLKFSGRKQAEQAQEREKMHELSSCAEDALVNRLEARVFRLSAPLDARHARLLAGWDATRRILSRFWSCVGACDALLYLGYRLLLVMLGTVFASQGKMTLGDILVFLTLANTFMNFIWDFQAESYRNAIAAAQKLLAFWEAPAERTGGEWTEWNPEEGLFLADHLSYAYPGAEPVLQEVSFAVRKGEFLGILGESGCGKTTLLHLLCGFLDASGGKLLAGGTALSQWNLESLRGHLAYMEQHTSLIRGTLWENVALREESTLTEQDRQKIRDILRAVGLDYLLKPQQQTQERLSQLSQGELQRVGFVRCLFKGAKVWLLDEPTSALDADTEAAILELMRNIHASGIAMAAVTHRKALMPAFDRAISLRDGRAVELPLRTTPAEEG</sequence>
<evidence type="ECO:0000313" key="11">
    <source>
        <dbReference type="Proteomes" id="UP000886884"/>
    </source>
</evidence>
<dbReference type="Gene3D" id="1.20.1560.10">
    <property type="entry name" value="ABC transporter type 1, transmembrane domain"/>
    <property type="match status" value="1"/>
</dbReference>
<feature type="transmembrane region" description="Helical" evidence="7">
    <location>
        <begin position="71"/>
        <end position="98"/>
    </location>
</feature>
<evidence type="ECO:0000256" key="7">
    <source>
        <dbReference type="SAM" id="Phobius"/>
    </source>
</evidence>
<gene>
    <name evidence="10" type="ORF">IAA64_11225</name>
</gene>
<dbReference type="Pfam" id="PF00005">
    <property type="entry name" value="ABC_tran"/>
    <property type="match status" value="1"/>
</dbReference>
<feature type="domain" description="ABC transporter" evidence="8">
    <location>
        <begin position="265"/>
        <end position="490"/>
    </location>
</feature>
<dbReference type="PROSITE" id="PS00211">
    <property type="entry name" value="ABC_TRANSPORTER_1"/>
    <property type="match status" value="1"/>
</dbReference>
<dbReference type="CDD" id="cd03228">
    <property type="entry name" value="ABCC_MRP_Like"/>
    <property type="match status" value="1"/>
</dbReference>
<dbReference type="InterPro" id="IPR017871">
    <property type="entry name" value="ABC_transporter-like_CS"/>
</dbReference>
<dbReference type="GO" id="GO:0140359">
    <property type="term" value="F:ABC-type transporter activity"/>
    <property type="evidence" value="ECO:0007669"/>
    <property type="project" value="InterPro"/>
</dbReference>
<evidence type="ECO:0000256" key="6">
    <source>
        <dbReference type="ARBA" id="ARBA00023136"/>
    </source>
</evidence>
<dbReference type="GO" id="GO:0005524">
    <property type="term" value="F:ATP binding"/>
    <property type="evidence" value="ECO:0007669"/>
    <property type="project" value="UniProtKB-KW"/>
</dbReference>
<dbReference type="PANTHER" id="PTHR24221">
    <property type="entry name" value="ATP-BINDING CASSETTE SUB-FAMILY B"/>
    <property type="match status" value="1"/>
</dbReference>
<evidence type="ECO:0000256" key="5">
    <source>
        <dbReference type="ARBA" id="ARBA00022989"/>
    </source>
</evidence>
<comment type="subcellular location">
    <subcellularLocation>
        <location evidence="1">Cell membrane</location>
        <topology evidence="1">Multi-pass membrane protein</topology>
    </subcellularLocation>
</comment>
<dbReference type="Pfam" id="PF00664">
    <property type="entry name" value="ABC_membrane"/>
    <property type="match status" value="1"/>
</dbReference>
<dbReference type="PROSITE" id="PS50893">
    <property type="entry name" value="ABC_TRANSPORTER_2"/>
    <property type="match status" value="1"/>
</dbReference>
<dbReference type="SUPFAM" id="SSF90123">
    <property type="entry name" value="ABC transporter transmembrane region"/>
    <property type="match status" value="1"/>
</dbReference>
<keyword evidence="5 7" id="KW-1133">Transmembrane helix</keyword>
<keyword evidence="4 10" id="KW-0067">ATP-binding</keyword>
<dbReference type="InterPro" id="IPR027417">
    <property type="entry name" value="P-loop_NTPase"/>
</dbReference>
<feature type="domain" description="ABC transmembrane type-1" evidence="9">
    <location>
        <begin position="44"/>
        <end position="220"/>
    </location>
</feature>
<evidence type="ECO:0000259" key="8">
    <source>
        <dbReference type="PROSITE" id="PS50893"/>
    </source>
</evidence>
<evidence type="ECO:0000259" key="9">
    <source>
        <dbReference type="PROSITE" id="PS50929"/>
    </source>
</evidence>
<dbReference type="PANTHER" id="PTHR24221:SF654">
    <property type="entry name" value="ATP-BINDING CASSETTE SUB-FAMILY B MEMBER 6"/>
    <property type="match status" value="1"/>
</dbReference>
<organism evidence="10 11">
    <name type="scientific">Candidatus Ornithocaccomicrobium faecavium</name>
    <dbReference type="NCBI Taxonomy" id="2840890"/>
    <lineage>
        <taxon>Bacteria</taxon>
        <taxon>Bacillati</taxon>
        <taxon>Bacillota</taxon>
        <taxon>Clostridia</taxon>
        <taxon>Candidatus Ornithocaccomicrobium</taxon>
    </lineage>
</organism>
<name>A0A9D1P9D5_9FIRM</name>
<dbReference type="GO" id="GO:0016887">
    <property type="term" value="F:ATP hydrolysis activity"/>
    <property type="evidence" value="ECO:0007669"/>
    <property type="project" value="InterPro"/>
</dbReference>
<reference evidence="10" key="1">
    <citation type="submission" date="2020-10" db="EMBL/GenBank/DDBJ databases">
        <authorList>
            <person name="Gilroy R."/>
        </authorList>
    </citation>
    <scope>NUCLEOTIDE SEQUENCE</scope>
    <source>
        <strain evidence="10">CHK183-6373</strain>
    </source>
</reference>
<dbReference type="PROSITE" id="PS50929">
    <property type="entry name" value="ABC_TM1F"/>
    <property type="match status" value="1"/>
</dbReference>
<dbReference type="InterPro" id="IPR003439">
    <property type="entry name" value="ABC_transporter-like_ATP-bd"/>
</dbReference>
<reference evidence="10" key="2">
    <citation type="journal article" date="2021" name="PeerJ">
        <title>Extensive microbial diversity within the chicken gut microbiome revealed by metagenomics and culture.</title>
        <authorList>
            <person name="Gilroy R."/>
            <person name="Ravi A."/>
            <person name="Getino M."/>
            <person name="Pursley I."/>
            <person name="Horton D.L."/>
            <person name="Alikhan N.F."/>
            <person name="Baker D."/>
            <person name="Gharbi K."/>
            <person name="Hall N."/>
            <person name="Watson M."/>
            <person name="Adriaenssens E.M."/>
            <person name="Foster-Nyarko E."/>
            <person name="Jarju S."/>
            <person name="Secka A."/>
            <person name="Antonio M."/>
            <person name="Oren A."/>
            <person name="Chaudhuri R.R."/>
            <person name="La Ragione R."/>
            <person name="Hildebrand F."/>
            <person name="Pallen M.J."/>
        </authorList>
    </citation>
    <scope>NUCLEOTIDE SEQUENCE</scope>
    <source>
        <strain evidence="10">CHK183-6373</strain>
    </source>
</reference>